<evidence type="ECO:0000313" key="1">
    <source>
        <dbReference type="EMBL" id="TFK10909.1"/>
    </source>
</evidence>
<dbReference type="Proteomes" id="UP000297703">
    <property type="component" value="Unassembled WGS sequence"/>
</dbReference>
<keyword evidence="1" id="KW-0413">Isomerase</keyword>
<organism evidence="1 2">
    <name type="scientific">Platysternon megacephalum</name>
    <name type="common">big-headed turtle</name>
    <dbReference type="NCBI Taxonomy" id="55544"/>
    <lineage>
        <taxon>Eukaryota</taxon>
        <taxon>Metazoa</taxon>
        <taxon>Chordata</taxon>
        <taxon>Craniata</taxon>
        <taxon>Vertebrata</taxon>
        <taxon>Euteleostomi</taxon>
        <taxon>Archelosauria</taxon>
        <taxon>Testudinata</taxon>
        <taxon>Testudines</taxon>
        <taxon>Cryptodira</taxon>
        <taxon>Durocryptodira</taxon>
        <taxon>Testudinoidea</taxon>
        <taxon>Platysternidae</taxon>
        <taxon>Platysternon</taxon>
    </lineage>
</organism>
<protein>
    <submittedName>
        <fullName evidence="1">DNA topoisomerase 3-alpha</fullName>
    </submittedName>
</protein>
<reference evidence="1 2" key="1">
    <citation type="submission" date="2019-04" db="EMBL/GenBank/DDBJ databases">
        <title>Draft genome of the big-headed turtle Platysternon megacephalum.</title>
        <authorList>
            <person name="Gong S."/>
        </authorList>
    </citation>
    <scope>NUCLEOTIDE SEQUENCE [LARGE SCALE GENOMIC DNA]</scope>
    <source>
        <strain evidence="1">DO16091913</strain>
        <tissue evidence="1">Muscle</tissue>
    </source>
</reference>
<keyword evidence="2" id="KW-1185">Reference proteome</keyword>
<reference evidence="1 2" key="2">
    <citation type="submission" date="2019-04" db="EMBL/GenBank/DDBJ databases">
        <title>The genome sequence of big-headed turtle.</title>
        <authorList>
            <person name="Gong S."/>
        </authorList>
    </citation>
    <scope>NUCLEOTIDE SEQUENCE [LARGE SCALE GENOMIC DNA]</scope>
    <source>
        <strain evidence="1">DO16091913</strain>
        <tissue evidence="1">Muscle</tissue>
    </source>
</reference>
<dbReference type="AlphaFoldDB" id="A0A4D9EK45"/>
<accession>A0A4D9EK45</accession>
<name>A0A4D9EK45_9SAUR</name>
<dbReference type="EMBL" id="QXTE01000038">
    <property type="protein sequence ID" value="TFK10909.1"/>
    <property type="molecule type" value="Genomic_DNA"/>
</dbReference>
<gene>
    <name evidence="1" type="ORF">DR999_PMT05914</name>
</gene>
<dbReference type="GO" id="GO:0016853">
    <property type="term" value="F:isomerase activity"/>
    <property type="evidence" value="ECO:0007669"/>
    <property type="project" value="UniProtKB-KW"/>
</dbReference>
<proteinExistence type="predicted"/>
<sequence length="119" mass="13548">MAHLRDYMVMNYKLNVAHNIAIHAHCRAAEEASASNDIFYLYKHLHNLTADEKVHSLSMVYSSSGQIINIEAKCMVHWSEHFSQLLTVPQLSLDPDIKVTAKLTYSAQNDPFFTISLIK</sequence>
<comment type="caution">
    <text evidence="1">The sequence shown here is derived from an EMBL/GenBank/DDBJ whole genome shotgun (WGS) entry which is preliminary data.</text>
</comment>
<evidence type="ECO:0000313" key="2">
    <source>
        <dbReference type="Proteomes" id="UP000297703"/>
    </source>
</evidence>